<proteinExistence type="predicted"/>
<name>A0ABR2K7U1_9EUKA</name>
<reference evidence="1 2" key="1">
    <citation type="submission" date="2024-04" db="EMBL/GenBank/DDBJ databases">
        <title>Tritrichomonas musculus Genome.</title>
        <authorList>
            <person name="Alves-Ferreira E."/>
            <person name="Grigg M."/>
            <person name="Lorenzi H."/>
            <person name="Galac M."/>
        </authorList>
    </citation>
    <scope>NUCLEOTIDE SEQUENCE [LARGE SCALE GENOMIC DNA]</scope>
    <source>
        <strain evidence="1 2">EAF2021</strain>
    </source>
</reference>
<dbReference type="Gene3D" id="1.25.10.10">
    <property type="entry name" value="Leucine-rich Repeat Variant"/>
    <property type="match status" value="1"/>
</dbReference>
<sequence>MNDESSNFTQQLTECYFILSNITVDPQKVEEASRFLMNFYSQPKAFSFIVNYISIVDNPILQKGAIVGMKMILQSNHDLLQNHETYLSLLNLSVFQSPVVRKFAIFYLSNYKSPETIELIIQFVQSNFNPDTINSINDIQIEAFMKLLTIVIKSVPEENVMQYIELCSTLSSKAYQSSNIDLLISAAIFRLTFIPFLQDGQNSIYQEYMNSALQVFIQFVQQNSDSDQSTEFFNAICDFISNDPYSINFHPLLELVINYIVAPEISEALSNKLLLLSDSILDSCQDIIKEDQKTAMGLMVQLLSSYCLYSKKTYSPSNSYDQCNIFSTFFNVFYEDEYISEIYSNIPSLFNEGSSGKFTSLLIIESALNSSSDFYASKVSELYSILQTSLNDQDFCVRSASSFVLSDFCQILHPTIAFDSIITSLFNCIQLNPSIEFLNALTEIFEVSTQTDTIFEQCYTFLFNLFQTSVDMIVQQRAVECISSLTKKSNEKVCSFYDQIFAIMSHIVLSSVGENQPDDLNSILIAPSISCLSHLCESCTRKIESFIPSFLEVIMANINDLSSQFQCIDALSHICEYFSQQARSIVPQILKTLFEVASNEVKFSEFNLNDADVDGYGEIDDEFEFQKEINSNAAAVRVICKIFSIYPDLLIQFFNEVYSILLKFKDSESGDGTVACAIGVGYISKALVSLDGSDSQAEKIINDLLLPLKGSLVKSSDPITSGNAFTALSILIVKSPSFLTEKVFDAISMVLNGELLFQSGRVTYNECLFTGLLKTLKSIMKMNFFNGLQPFIPIIHGFLGKSSGLRDFSLKFFGSLISISKSAQILPVEMSSLLIQTALTVGDGYGSIEFLTKLIETAPDSILEIVPKIVDMVKSRVFESSGGDVNSIVVKSGNSIVVEKCVLLIRSLLQKLNTDISVFIPVILQSTPPKVLLSKTDRFFQLIQWIYQNQDGSLNQQIATCVVLLLSESDNLLFKRKLSDEQLASIKMLFQLLMPSIPNFNDFCAQICNNEQFKLEKLAERTN</sequence>
<accession>A0ABR2K7U1</accession>
<dbReference type="EMBL" id="JAPFFF010000006">
    <property type="protein sequence ID" value="KAK8887198.1"/>
    <property type="molecule type" value="Genomic_DNA"/>
</dbReference>
<protein>
    <recommendedName>
        <fullName evidence="3">Importin N-terminal domain-containing protein</fullName>
    </recommendedName>
</protein>
<dbReference type="SUPFAM" id="SSF48371">
    <property type="entry name" value="ARM repeat"/>
    <property type="match status" value="2"/>
</dbReference>
<keyword evidence="2" id="KW-1185">Reference proteome</keyword>
<dbReference type="InterPro" id="IPR011989">
    <property type="entry name" value="ARM-like"/>
</dbReference>
<dbReference type="Proteomes" id="UP001470230">
    <property type="component" value="Unassembled WGS sequence"/>
</dbReference>
<evidence type="ECO:0008006" key="3">
    <source>
        <dbReference type="Google" id="ProtNLM"/>
    </source>
</evidence>
<evidence type="ECO:0000313" key="1">
    <source>
        <dbReference type="EMBL" id="KAK8887198.1"/>
    </source>
</evidence>
<organism evidence="1 2">
    <name type="scientific">Tritrichomonas musculus</name>
    <dbReference type="NCBI Taxonomy" id="1915356"/>
    <lineage>
        <taxon>Eukaryota</taxon>
        <taxon>Metamonada</taxon>
        <taxon>Parabasalia</taxon>
        <taxon>Tritrichomonadida</taxon>
        <taxon>Tritrichomonadidae</taxon>
        <taxon>Tritrichomonas</taxon>
    </lineage>
</organism>
<comment type="caution">
    <text evidence="1">The sequence shown here is derived from an EMBL/GenBank/DDBJ whole genome shotgun (WGS) entry which is preliminary data.</text>
</comment>
<gene>
    <name evidence="1" type="ORF">M9Y10_038236</name>
</gene>
<dbReference type="InterPro" id="IPR016024">
    <property type="entry name" value="ARM-type_fold"/>
</dbReference>
<evidence type="ECO:0000313" key="2">
    <source>
        <dbReference type="Proteomes" id="UP001470230"/>
    </source>
</evidence>